<keyword evidence="11" id="KW-1185">Reference proteome</keyword>
<dbReference type="GO" id="GO:0034272">
    <property type="term" value="C:phosphatidylinositol 3-kinase complex, class III, type II"/>
    <property type="evidence" value="ECO:0007669"/>
    <property type="project" value="TreeGrafter"/>
</dbReference>
<comment type="subcellular location">
    <subcellularLocation>
        <location evidence="2">Endosome membrane</location>
        <topology evidence="2">Peripheral membrane protein</topology>
    </subcellularLocation>
    <subcellularLocation>
        <location evidence="1">Golgi apparatus</location>
        <location evidence="1">trans-Golgi network membrane</location>
        <topology evidence="1">Peripheral membrane protein</topology>
    </subcellularLocation>
</comment>
<dbReference type="EMBL" id="KV454477">
    <property type="protein sequence ID" value="ODV62360.1"/>
    <property type="molecule type" value="Genomic_DNA"/>
</dbReference>
<dbReference type="PANTHER" id="PTHR10048">
    <property type="entry name" value="PHOSPHATIDYLINOSITOL KINASE"/>
    <property type="match status" value="1"/>
</dbReference>
<dbReference type="STRING" id="1344418.A0A1D2VL63"/>
<dbReference type="GO" id="GO:0000407">
    <property type="term" value="C:phagophore assembly site"/>
    <property type="evidence" value="ECO:0007669"/>
    <property type="project" value="TreeGrafter"/>
</dbReference>
<dbReference type="OrthoDB" id="67688at2759"/>
<dbReference type="InterPro" id="IPR036940">
    <property type="entry name" value="PI3/4_kinase_cat_sf"/>
</dbReference>
<evidence type="ECO:0000256" key="4">
    <source>
        <dbReference type="ARBA" id="ARBA00022679"/>
    </source>
</evidence>
<evidence type="ECO:0000313" key="10">
    <source>
        <dbReference type="EMBL" id="ODV62360.1"/>
    </source>
</evidence>
<dbReference type="GO" id="GO:0005794">
    <property type="term" value="C:Golgi apparatus"/>
    <property type="evidence" value="ECO:0007669"/>
    <property type="project" value="UniProtKB-SubCell"/>
</dbReference>
<dbReference type="GO" id="GO:0034271">
    <property type="term" value="C:phosphatidylinositol 3-kinase complex, class III, type I"/>
    <property type="evidence" value="ECO:0007669"/>
    <property type="project" value="TreeGrafter"/>
</dbReference>
<dbReference type="GO" id="GO:0016303">
    <property type="term" value="F:1-phosphatidylinositol-3-kinase activity"/>
    <property type="evidence" value="ECO:0007669"/>
    <property type="project" value="UniProtKB-EC"/>
</dbReference>
<dbReference type="EC" id="2.7.1.137" evidence="3"/>
<protein>
    <recommendedName>
        <fullName evidence="8">Phosphatidylinositol 3-kinase VPS34</fullName>
        <ecNumber evidence="3">2.7.1.137</ecNumber>
    </recommendedName>
</protein>
<dbReference type="GO" id="GO:0005524">
    <property type="term" value="F:ATP binding"/>
    <property type="evidence" value="ECO:0007669"/>
    <property type="project" value="UniProtKB-KW"/>
</dbReference>
<dbReference type="InterPro" id="IPR015433">
    <property type="entry name" value="PI3/4_kinase"/>
</dbReference>
<dbReference type="GeneID" id="30966447"/>
<evidence type="ECO:0000256" key="6">
    <source>
        <dbReference type="ARBA" id="ARBA00022777"/>
    </source>
</evidence>
<dbReference type="FunFam" id="1.10.1070.11:FF:000002">
    <property type="entry name" value="Phosphatidylinositol 3-kinase catalytic subunit type 3"/>
    <property type="match status" value="1"/>
</dbReference>
<dbReference type="GO" id="GO:0006897">
    <property type="term" value="P:endocytosis"/>
    <property type="evidence" value="ECO:0007669"/>
    <property type="project" value="TreeGrafter"/>
</dbReference>
<dbReference type="Gene3D" id="3.30.1010.10">
    <property type="entry name" value="Phosphatidylinositol 3-kinase Catalytic Subunit, Chain A, domain 4"/>
    <property type="match status" value="1"/>
</dbReference>
<dbReference type="CDD" id="cd00896">
    <property type="entry name" value="PI3Kc_III"/>
    <property type="match status" value="1"/>
</dbReference>
<evidence type="ECO:0000256" key="8">
    <source>
        <dbReference type="ARBA" id="ARBA00041128"/>
    </source>
</evidence>
<dbReference type="Gene3D" id="1.10.1070.11">
    <property type="entry name" value="Phosphatidylinositol 3-/4-kinase, catalytic domain"/>
    <property type="match status" value="1"/>
</dbReference>
<accession>A0A1D2VL63</accession>
<dbReference type="InterPro" id="IPR011009">
    <property type="entry name" value="Kinase-like_dom_sf"/>
</dbReference>
<dbReference type="GO" id="GO:0048015">
    <property type="term" value="P:phosphatidylinositol-mediated signaling"/>
    <property type="evidence" value="ECO:0007669"/>
    <property type="project" value="TreeGrafter"/>
</dbReference>
<dbReference type="AlphaFoldDB" id="A0A1D2VL63"/>
<evidence type="ECO:0000256" key="1">
    <source>
        <dbReference type="ARBA" id="ARBA00004150"/>
    </source>
</evidence>
<dbReference type="Proteomes" id="UP000095038">
    <property type="component" value="Unassembled WGS sequence"/>
</dbReference>
<dbReference type="SMART" id="SM00146">
    <property type="entry name" value="PI3Kc"/>
    <property type="match status" value="1"/>
</dbReference>
<keyword evidence="6 10" id="KW-0418">Kinase</keyword>
<dbReference type="Pfam" id="PF00454">
    <property type="entry name" value="PI3_PI4_kinase"/>
    <property type="match status" value="1"/>
</dbReference>
<gene>
    <name evidence="10" type="ORF">ASCRUDRAFT_74754</name>
</gene>
<dbReference type="GO" id="GO:0010008">
    <property type="term" value="C:endosome membrane"/>
    <property type="evidence" value="ECO:0007669"/>
    <property type="project" value="UniProtKB-SubCell"/>
</dbReference>
<dbReference type="InterPro" id="IPR018936">
    <property type="entry name" value="PI3/4_kinase_CS"/>
</dbReference>
<evidence type="ECO:0000313" key="11">
    <source>
        <dbReference type="Proteomes" id="UP000095038"/>
    </source>
</evidence>
<dbReference type="InterPro" id="IPR000403">
    <property type="entry name" value="PI3/4_kinase_cat_dom"/>
</dbReference>
<dbReference type="PROSITE" id="PS00916">
    <property type="entry name" value="PI3_4_KINASE_2"/>
    <property type="match status" value="1"/>
</dbReference>
<evidence type="ECO:0000256" key="3">
    <source>
        <dbReference type="ARBA" id="ARBA00012073"/>
    </source>
</evidence>
<reference evidence="11" key="1">
    <citation type="submission" date="2016-05" db="EMBL/GenBank/DDBJ databases">
        <title>Comparative genomics of biotechnologically important yeasts.</title>
        <authorList>
            <consortium name="DOE Joint Genome Institute"/>
            <person name="Riley R."/>
            <person name="Haridas S."/>
            <person name="Wolfe K.H."/>
            <person name="Lopes M.R."/>
            <person name="Hittinger C.T."/>
            <person name="Goker M."/>
            <person name="Salamov A."/>
            <person name="Wisecaver J."/>
            <person name="Long T.M."/>
            <person name="Aerts A.L."/>
            <person name="Barry K."/>
            <person name="Choi C."/>
            <person name="Clum A."/>
            <person name="Coughlan A.Y."/>
            <person name="Deshpande S."/>
            <person name="Douglass A.P."/>
            <person name="Hanson S.J."/>
            <person name="Klenk H.-P."/>
            <person name="Labutti K."/>
            <person name="Lapidus A."/>
            <person name="Lindquist E."/>
            <person name="Lipzen A."/>
            <person name="Meier-Kolthoff J.P."/>
            <person name="Ohm R.A."/>
            <person name="Otillar R.P."/>
            <person name="Pangilinan J."/>
            <person name="Peng Y."/>
            <person name="Rokas A."/>
            <person name="Rosa C.A."/>
            <person name="Scheuner C."/>
            <person name="Sibirny A.A."/>
            <person name="Slot J.C."/>
            <person name="Stielow J.B."/>
            <person name="Sun H."/>
            <person name="Kurtzman C.P."/>
            <person name="Blackwell M."/>
            <person name="Grigoriev I.V."/>
            <person name="Jeffries T.W."/>
        </authorList>
    </citation>
    <scope>NUCLEOTIDE SEQUENCE [LARGE SCALE GENOMIC DNA]</scope>
    <source>
        <strain evidence="11">DSM 1968</strain>
    </source>
</reference>
<evidence type="ECO:0000256" key="5">
    <source>
        <dbReference type="ARBA" id="ARBA00022741"/>
    </source>
</evidence>
<organism evidence="10 11">
    <name type="scientific">Ascoidea rubescens DSM 1968</name>
    <dbReference type="NCBI Taxonomy" id="1344418"/>
    <lineage>
        <taxon>Eukaryota</taxon>
        <taxon>Fungi</taxon>
        <taxon>Dikarya</taxon>
        <taxon>Ascomycota</taxon>
        <taxon>Saccharomycotina</taxon>
        <taxon>Saccharomycetes</taxon>
        <taxon>Ascoideaceae</taxon>
        <taxon>Ascoidea</taxon>
    </lineage>
</organism>
<evidence type="ECO:0000256" key="2">
    <source>
        <dbReference type="ARBA" id="ARBA00004481"/>
    </source>
</evidence>
<evidence type="ECO:0000259" key="9">
    <source>
        <dbReference type="PROSITE" id="PS50290"/>
    </source>
</evidence>
<dbReference type="GO" id="GO:0000045">
    <property type="term" value="P:autophagosome assembly"/>
    <property type="evidence" value="ECO:0007669"/>
    <property type="project" value="TreeGrafter"/>
</dbReference>
<dbReference type="InParanoid" id="A0A1D2VL63"/>
<dbReference type="RefSeq" id="XP_020048667.1">
    <property type="nucleotide sequence ID" value="XM_020192811.1"/>
</dbReference>
<dbReference type="PANTHER" id="PTHR10048:SF7">
    <property type="entry name" value="PHOSPHATIDYLINOSITOL 3-KINASE CATALYTIC SUBUNIT TYPE 3"/>
    <property type="match status" value="1"/>
</dbReference>
<evidence type="ECO:0000256" key="7">
    <source>
        <dbReference type="ARBA" id="ARBA00022840"/>
    </source>
</evidence>
<dbReference type="SUPFAM" id="SSF56112">
    <property type="entry name" value="Protein kinase-like (PK-like)"/>
    <property type="match status" value="1"/>
</dbReference>
<sequence>MMFKIGDDLRQDQLVIQIIKLMDQLLKNENLNLNLKPYKILSTNPIDGSIEFVPNLTLDKVLSEYHSILKFFQENNYDEHEELKVKSHVMDRYIKSCAGYCVITYILGVGDRHLDNLLISLNGQFFHADFGYILGQDPKPFPPLMKLPIQLVEGMGGLNHENFKIFKNYCFTSFLILRKNSNLILNLFELMIEANIPDIKIDKNRAILKVKEKFCLEMNDEEAILHFQNLINDSVNAFLPMVIDRLHSLTQYWRA</sequence>
<keyword evidence="4" id="KW-0808">Transferase</keyword>
<dbReference type="GO" id="GO:0005777">
    <property type="term" value="C:peroxisome"/>
    <property type="evidence" value="ECO:0007669"/>
    <property type="project" value="TreeGrafter"/>
</dbReference>
<dbReference type="InterPro" id="IPR057756">
    <property type="entry name" value="PI3-kinase_type3/VPS34_cat"/>
</dbReference>
<dbReference type="PROSITE" id="PS00915">
    <property type="entry name" value="PI3_4_KINASE_1"/>
    <property type="match status" value="1"/>
</dbReference>
<proteinExistence type="predicted"/>
<dbReference type="PROSITE" id="PS50290">
    <property type="entry name" value="PI3_4_KINASE_3"/>
    <property type="match status" value="1"/>
</dbReference>
<keyword evidence="7" id="KW-0067">ATP-binding</keyword>
<feature type="domain" description="PI3K/PI4K catalytic" evidence="9">
    <location>
        <begin position="1"/>
        <end position="239"/>
    </location>
</feature>
<keyword evidence="5" id="KW-0547">Nucleotide-binding</keyword>
<name>A0A1D2VL63_9ASCO</name>